<keyword evidence="3" id="KW-1185">Reference proteome</keyword>
<evidence type="ECO:0000313" key="3">
    <source>
        <dbReference type="Proteomes" id="UP000789572"/>
    </source>
</evidence>
<evidence type="ECO:0000313" key="2">
    <source>
        <dbReference type="EMBL" id="CAG8631053.1"/>
    </source>
</evidence>
<feature type="non-terminal residue" evidence="2">
    <location>
        <position position="1"/>
    </location>
</feature>
<dbReference type="OrthoDB" id="2388663at2759"/>
<sequence length="472" mass="53450">MTSTYTAPQDLQKADAFFKETPAQQWSDFAAFTRKQASNKFRSILGRYAGSLVALSKESIVPESIREYCIQLHKAATSAKKEHFNEIAKHIIKVKATEDRINRLKKEVTTKAALVGGMHVAVALDSWFTEDKEQVQEAQENLEEEHKDQSQDGITTPPPIPIDATKLLISPNKRAMSDEGVQQYMHDVNIIVADDLTQDELTADVGEETAKRITSRRNTSPAIWTAVEAYVDGALETQNTTFEKTADKNVDLFKLYCKKVLEDFFNMVDLHPNMSRKIGERKYMAYHVVPLFKYYERTFGTIDFDWAETHVSSAKMVKSDEGSGIVLADAKGTRMLDGLEVWHLEVAGPPKNWIRRHVLGDSKKTLRTDTLNLLRILEDRLDCDVALGSKIQVFSMLGIDTRITLYSLRMLQDGRFLATELATAIIPFTHSGRMQMKAVLRMVAIVHDELTKQEKLLEEIDHCVQRPQGKVT</sequence>
<evidence type="ECO:0000256" key="1">
    <source>
        <dbReference type="SAM" id="MobiDB-lite"/>
    </source>
</evidence>
<proteinExistence type="predicted"/>
<reference evidence="2" key="1">
    <citation type="submission" date="2021-06" db="EMBL/GenBank/DDBJ databases">
        <authorList>
            <person name="Kallberg Y."/>
            <person name="Tangrot J."/>
            <person name="Rosling A."/>
        </authorList>
    </citation>
    <scope>NUCLEOTIDE SEQUENCE</scope>
    <source>
        <strain evidence="2">IA702</strain>
    </source>
</reference>
<name>A0A9N9DD42_9GLOM</name>
<feature type="region of interest" description="Disordered" evidence="1">
    <location>
        <begin position="133"/>
        <end position="160"/>
    </location>
</feature>
<accession>A0A9N9DD42</accession>
<comment type="caution">
    <text evidence="2">The sequence shown here is derived from an EMBL/GenBank/DDBJ whole genome shotgun (WGS) entry which is preliminary data.</text>
</comment>
<dbReference type="AlphaFoldDB" id="A0A9N9DD42"/>
<protein>
    <submittedName>
        <fullName evidence="2">3168_t:CDS:1</fullName>
    </submittedName>
</protein>
<dbReference type="EMBL" id="CAJVPJ010002883">
    <property type="protein sequence ID" value="CAG8631053.1"/>
    <property type="molecule type" value="Genomic_DNA"/>
</dbReference>
<organism evidence="2 3">
    <name type="scientific">Paraglomus occultum</name>
    <dbReference type="NCBI Taxonomy" id="144539"/>
    <lineage>
        <taxon>Eukaryota</taxon>
        <taxon>Fungi</taxon>
        <taxon>Fungi incertae sedis</taxon>
        <taxon>Mucoromycota</taxon>
        <taxon>Glomeromycotina</taxon>
        <taxon>Glomeromycetes</taxon>
        <taxon>Paraglomerales</taxon>
        <taxon>Paraglomeraceae</taxon>
        <taxon>Paraglomus</taxon>
    </lineage>
</organism>
<gene>
    <name evidence="2" type="ORF">POCULU_LOCUS8896</name>
</gene>
<dbReference type="Proteomes" id="UP000789572">
    <property type="component" value="Unassembled WGS sequence"/>
</dbReference>